<evidence type="ECO:0000313" key="5">
    <source>
        <dbReference type="Proteomes" id="UP001610563"/>
    </source>
</evidence>
<evidence type="ECO:0000256" key="1">
    <source>
        <dbReference type="ARBA" id="ARBA00006328"/>
    </source>
</evidence>
<protein>
    <recommendedName>
        <fullName evidence="3">NmrA-like domain-containing protein</fullName>
    </recommendedName>
</protein>
<dbReference type="Pfam" id="PF05368">
    <property type="entry name" value="NmrA"/>
    <property type="match status" value="1"/>
</dbReference>
<dbReference type="EMBL" id="JBFTWV010000472">
    <property type="protein sequence ID" value="KAL2782385.1"/>
    <property type="molecule type" value="Genomic_DNA"/>
</dbReference>
<evidence type="ECO:0000259" key="3">
    <source>
        <dbReference type="Pfam" id="PF05368"/>
    </source>
</evidence>
<comment type="similarity">
    <text evidence="1">Belongs to the NmrA-type oxidoreductase family.</text>
</comment>
<evidence type="ECO:0000313" key="4">
    <source>
        <dbReference type="EMBL" id="KAL2782385.1"/>
    </source>
</evidence>
<dbReference type="CDD" id="cd05251">
    <property type="entry name" value="NmrA_like_SDR_a"/>
    <property type="match status" value="1"/>
</dbReference>
<dbReference type="Gene3D" id="3.90.25.10">
    <property type="entry name" value="UDP-galactose 4-epimerase, domain 1"/>
    <property type="match status" value="1"/>
</dbReference>
<reference evidence="4 5" key="1">
    <citation type="submission" date="2024-07" db="EMBL/GenBank/DDBJ databases">
        <title>Section-level genome sequencing and comparative genomics of Aspergillus sections Usti and Cavernicolus.</title>
        <authorList>
            <consortium name="Lawrence Berkeley National Laboratory"/>
            <person name="Nybo J.L."/>
            <person name="Vesth T.C."/>
            <person name="Theobald S."/>
            <person name="Frisvad J.C."/>
            <person name="Larsen T.O."/>
            <person name="Kjaerboelling I."/>
            <person name="Rothschild-Mancinelli K."/>
            <person name="Lyhne E.K."/>
            <person name="Kogle M.E."/>
            <person name="Barry K."/>
            <person name="Clum A."/>
            <person name="Na H."/>
            <person name="Ledsgaard L."/>
            <person name="Lin J."/>
            <person name="Lipzen A."/>
            <person name="Kuo A."/>
            <person name="Riley R."/>
            <person name="Mondo S."/>
            <person name="Labutti K."/>
            <person name="Haridas S."/>
            <person name="Pangalinan J."/>
            <person name="Salamov A.A."/>
            <person name="Simmons B.A."/>
            <person name="Magnuson J.K."/>
            <person name="Chen J."/>
            <person name="Drula E."/>
            <person name="Henrissat B."/>
            <person name="Wiebenga A."/>
            <person name="Lubbers R.J."/>
            <person name="Gomes A.C."/>
            <person name="Makela M.R."/>
            <person name="Stajich J."/>
            <person name="Grigoriev I.V."/>
            <person name="Mortensen U.H."/>
            <person name="De Vries R.P."/>
            <person name="Baker S.E."/>
            <person name="Andersen M.R."/>
        </authorList>
    </citation>
    <scope>NUCLEOTIDE SEQUENCE [LARGE SCALE GENOMIC DNA]</scope>
    <source>
        <strain evidence="4 5">CBS 209.92</strain>
    </source>
</reference>
<dbReference type="PANTHER" id="PTHR42748:SF28">
    <property type="entry name" value="NMRA-LIKE DOMAIN-CONTAINING PROTEIN"/>
    <property type="match status" value="1"/>
</dbReference>
<dbReference type="SUPFAM" id="SSF51735">
    <property type="entry name" value="NAD(P)-binding Rossmann-fold domains"/>
    <property type="match status" value="1"/>
</dbReference>
<organism evidence="4 5">
    <name type="scientific">Aspergillus keveii</name>
    <dbReference type="NCBI Taxonomy" id="714993"/>
    <lineage>
        <taxon>Eukaryota</taxon>
        <taxon>Fungi</taxon>
        <taxon>Dikarya</taxon>
        <taxon>Ascomycota</taxon>
        <taxon>Pezizomycotina</taxon>
        <taxon>Eurotiomycetes</taxon>
        <taxon>Eurotiomycetidae</taxon>
        <taxon>Eurotiales</taxon>
        <taxon>Aspergillaceae</taxon>
        <taxon>Aspergillus</taxon>
        <taxon>Aspergillus subgen. Nidulantes</taxon>
    </lineage>
</organism>
<dbReference type="InterPro" id="IPR051164">
    <property type="entry name" value="NmrA-like_oxidored"/>
</dbReference>
<name>A0ABR4FGN3_9EURO</name>
<sequence length="333" mass="36783">MSTKKLIVILGATGNQGGSVAQAFLQEPEWRVRAVTRNPSSAKAQALAAYGVEVVQGDLDSPSTLSLAFENANAIFAVSDFWGLYGDPANAAKAKDQPLNVWAANYETEQLKGVIDAAAKVPTLERFVLSSLSNATKWSKGKYTQVYHFDSKAKAEEYGRKTYPELWKKTSVFQAGFFLSNFVSNPIMQPQITANGVAQFVGHLDPDLKLPFIAAEEDTGLIVRALVKEPAGKNVIGYREWSSLRGLSEAFTEATGVKAECIMLNKGESNIPLPPDLDREMEDNWSYCNEFGYEGRDDPTIVHPKDLDSVPRLDNMVNYFKKQDWSKVLAQDK</sequence>
<dbReference type="PANTHER" id="PTHR42748">
    <property type="entry name" value="NITROGEN METABOLITE REPRESSION PROTEIN NMRA FAMILY MEMBER"/>
    <property type="match status" value="1"/>
</dbReference>
<accession>A0ABR4FGN3</accession>
<proteinExistence type="inferred from homology"/>
<gene>
    <name evidence="4" type="ORF">BJX66DRAFT_204704</name>
</gene>
<keyword evidence="5" id="KW-1185">Reference proteome</keyword>
<dbReference type="Gene3D" id="3.40.50.720">
    <property type="entry name" value="NAD(P)-binding Rossmann-like Domain"/>
    <property type="match status" value="1"/>
</dbReference>
<feature type="domain" description="NmrA-like" evidence="3">
    <location>
        <begin position="3"/>
        <end position="295"/>
    </location>
</feature>
<keyword evidence="2" id="KW-0521">NADP</keyword>
<comment type="caution">
    <text evidence="4">The sequence shown here is derived from an EMBL/GenBank/DDBJ whole genome shotgun (WGS) entry which is preliminary data.</text>
</comment>
<dbReference type="Proteomes" id="UP001610563">
    <property type="component" value="Unassembled WGS sequence"/>
</dbReference>
<evidence type="ECO:0000256" key="2">
    <source>
        <dbReference type="ARBA" id="ARBA00022857"/>
    </source>
</evidence>
<dbReference type="InterPro" id="IPR036291">
    <property type="entry name" value="NAD(P)-bd_dom_sf"/>
</dbReference>
<dbReference type="InterPro" id="IPR008030">
    <property type="entry name" value="NmrA-like"/>
</dbReference>